<evidence type="ECO:0000313" key="2">
    <source>
        <dbReference type="EMBL" id="NGY66387.1"/>
    </source>
</evidence>
<organism evidence="2 3">
    <name type="scientific">Lentzea alba</name>
    <dbReference type="NCBI Taxonomy" id="2714351"/>
    <lineage>
        <taxon>Bacteria</taxon>
        <taxon>Bacillati</taxon>
        <taxon>Actinomycetota</taxon>
        <taxon>Actinomycetes</taxon>
        <taxon>Pseudonocardiales</taxon>
        <taxon>Pseudonocardiaceae</taxon>
        <taxon>Lentzea</taxon>
    </lineage>
</organism>
<keyword evidence="3" id="KW-1185">Reference proteome</keyword>
<comment type="caution">
    <text evidence="2">The sequence shown here is derived from an EMBL/GenBank/DDBJ whole genome shotgun (WGS) entry which is preliminary data.</text>
</comment>
<evidence type="ECO:0000259" key="1">
    <source>
        <dbReference type="Pfam" id="PF03435"/>
    </source>
</evidence>
<name>A0A7C9RYV6_9PSEU</name>
<dbReference type="Gene3D" id="3.40.50.720">
    <property type="entry name" value="NAD(P)-binding Rossmann-like Domain"/>
    <property type="match status" value="1"/>
</dbReference>
<gene>
    <name evidence="2" type="ORF">G7043_46620</name>
</gene>
<dbReference type="InterPro" id="IPR005097">
    <property type="entry name" value="Sacchrp_dh_NADP-bd"/>
</dbReference>
<dbReference type="PANTHER" id="PTHR43781">
    <property type="entry name" value="SACCHAROPINE DEHYDROGENASE"/>
    <property type="match status" value="1"/>
</dbReference>
<dbReference type="Proteomes" id="UP000481360">
    <property type="component" value="Unassembled WGS sequence"/>
</dbReference>
<dbReference type="RefSeq" id="WP_166056102.1">
    <property type="nucleotide sequence ID" value="NZ_JAAMPJ010000022.1"/>
</dbReference>
<dbReference type="EMBL" id="JAAMPJ010000022">
    <property type="protein sequence ID" value="NGY66387.1"/>
    <property type="molecule type" value="Genomic_DNA"/>
</dbReference>
<dbReference type="PANTHER" id="PTHR43781:SF1">
    <property type="entry name" value="SACCHAROPINE DEHYDROGENASE"/>
    <property type="match status" value="1"/>
</dbReference>
<dbReference type="SUPFAM" id="SSF51735">
    <property type="entry name" value="NAD(P)-binding Rossmann-fold domains"/>
    <property type="match status" value="1"/>
</dbReference>
<sequence length="304" mass="31499">MGHKIAVYGASGLTGRFVVAELEKRGFSALPFGRAQATADDPAALDRALEGADAVINAAGPFAVTALPLIAAAERAGIPYVDVAAEIEANADTVARGATIPVVPAMAFFGGLGDLMVTAAMGDWTTADSAHVAYGLSGWQPSPGTLTAGQVSRDRRAGRGVRFRNGALEYHSDSPATVTWDFPSGPREVVAEFTMADVVTVPSHLAIPAVTTYMSVSASDGLHSGAERQEAETFEVDVVVRNGSSERRMTATGRDIYAVTAPLAVEAAERLLTGRFNVTGVASAGAMFDAQNFLNALSNVIPTS</sequence>
<protein>
    <submittedName>
        <fullName evidence="2">Saccharopine dehydrogenase</fullName>
    </submittedName>
</protein>
<feature type="domain" description="Saccharopine dehydrogenase NADP binding" evidence="1">
    <location>
        <begin position="32"/>
        <end position="85"/>
    </location>
</feature>
<proteinExistence type="predicted"/>
<accession>A0A7C9RYV6</accession>
<evidence type="ECO:0000313" key="3">
    <source>
        <dbReference type="Proteomes" id="UP000481360"/>
    </source>
</evidence>
<reference evidence="2 3" key="1">
    <citation type="submission" date="2020-03" db="EMBL/GenBank/DDBJ databases">
        <title>Isolation and identification of active actinomycetes.</title>
        <authorList>
            <person name="Sun X."/>
        </authorList>
    </citation>
    <scope>NUCLEOTIDE SEQUENCE [LARGE SCALE GENOMIC DNA]</scope>
    <source>
        <strain evidence="2 3">NEAU-D13</strain>
    </source>
</reference>
<dbReference type="Pfam" id="PF03435">
    <property type="entry name" value="Sacchrp_dh_NADP"/>
    <property type="match status" value="1"/>
</dbReference>
<dbReference type="InterPro" id="IPR036291">
    <property type="entry name" value="NAD(P)-bd_dom_sf"/>
</dbReference>
<dbReference type="AlphaFoldDB" id="A0A7C9RYV6"/>